<proteinExistence type="predicted"/>
<keyword evidence="1" id="KW-0235">DNA replication</keyword>
<dbReference type="SUPFAM" id="SSF46565">
    <property type="entry name" value="Chaperone J-domain"/>
    <property type="match status" value="1"/>
</dbReference>
<accession>A0A9W5RCL1</accession>
<evidence type="ECO:0000313" key="4">
    <source>
        <dbReference type="Proteomes" id="UP000014028"/>
    </source>
</evidence>
<sequence>MFCVIQEIETKKESVSNTYEGLEVTERTSYDGHVIYRYQGIGERFKRPIKKAYKISIHHSYREQGKVKKKQWVITTMGYYTLLEYWPGDCIIQTKLNEKLVDMGITEQELWDMVYVKLQPIINRIQAEYEQTEEYKVKLEQGEILDRYRAKQATFDKEYGQGAYNRCYDVYGVVRNKEYKVQLEKEYEERQAYQKRSYEEYFNSNYNRSGSGSYQTSSFSNYNEEEKKQLKKFYRVLAREFHPDINKDSGKAMVLVNRLKEQWGL</sequence>
<protein>
    <recommendedName>
        <fullName evidence="5">J domain-containing protein</fullName>
    </recommendedName>
</protein>
<comment type="caution">
    <text evidence="3">The sequence shown here is derived from an EMBL/GenBank/DDBJ whole genome shotgun (WGS) entry which is preliminary data.</text>
</comment>
<dbReference type="InterPro" id="IPR036869">
    <property type="entry name" value="J_dom_sf"/>
</dbReference>
<reference evidence="3 4" key="1">
    <citation type="submission" date="2012-12" db="EMBL/GenBank/DDBJ databases">
        <title>The Genome Sequence of Bacillus cereus VD184.</title>
        <authorList>
            <consortium name="The Broad Institute Genome Sequencing Platform"/>
            <consortium name="The Broad Institute Genome Sequencing Center for Infectious Disease"/>
            <person name="Feldgarden M."/>
            <person name="Van der Auwera G.A."/>
            <person name="Mahillon J."/>
            <person name="Duprez V."/>
            <person name="Timmery S."/>
            <person name="Mattelet C."/>
            <person name="Dierick K."/>
            <person name="Sun M."/>
            <person name="Yu Z."/>
            <person name="Zhu L."/>
            <person name="Hu X."/>
            <person name="Shank E.B."/>
            <person name="Swiecicka I."/>
            <person name="Hansen B.M."/>
            <person name="Andrup L."/>
            <person name="Walker B."/>
            <person name="Young S.K."/>
            <person name="Zeng Q."/>
            <person name="Gargeya S."/>
            <person name="Fitzgerald M."/>
            <person name="Haas B."/>
            <person name="Abouelleil A."/>
            <person name="Alvarado L."/>
            <person name="Arachchi H.M."/>
            <person name="Berlin A.M."/>
            <person name="Chapman S.B."/>
            <person name="Dewar J."/>
            <person name="Goldberg J."/>
            <person name="Griggs A."/>
            <person name="Gujja S."/>
            <person name="Hansen M."/>
            <person name="Howarth C."/>
            <person name="Imamovic A."/>
            <person name="Larimer J."/>
            <person name="McCowan C."/>
            <person name="Murphy C."/>
            <person name="Neiman D."/>
            <person name="Pearson M."/>
            <person name="Priest M."/>
            <person name="Roberts A."/>
            <person name="Saif S."/>
            <person name="Shea T."/>
            <person name="Sisk P."/>
            <person name="Sykes S."/>
            <person name="Wortman J."/>
            <person name="Nusbaum C."/>
            <person name="Birren B."/>
        </authorList>
    </citation>
    <scope>NUCLEOTIDE SEQUENCE [LARGE SCALE GENOMIC DNA]</scope>
    <source>
        <strain evidence="3 4">VD184</strain>
    </source>
</reference>
<dbReference type="RefSeq" id="WP_016121479.1">
    <property type="nucleotide sequence ID" value="NZ_KB976817.1"/>
</dbReference>
<keyword evidence="2" id="KW-0346">Stress response</keyword>
<gene>
    <name evidence="3" type="ORF">IKC_06358</name>
</gene>
<organism evidence="3 4">
    <name type="scientific">Bacillus cereus VD184</name>
    <dbReference type="NCBI Taxonomy" id="1053242"/>
    <lineage>
        <taxon>Bacteria</taxon>
        <taxon>Bacillati</taxon>
        <taxon>Bacillota</taxon>
        <taxon>Bacilli</taxon>
        <taxon>Bacillales</taxon>
        <taxon>Bacillaceae</taxon>
        <taxon>Bacillus</taxon>
        <taxon>Bacillus cereus group</taxon>
    </lineage>
</organism>
<dbReference type="GO" id="GO:0006260">
    <property type="term" value="P:DNA replication"/>
    <property type="evidence" value="ECO:0007669"/>
    <property type="project" value="UniProtKB-KW"/>
</dbReference>
<evidence type="ECO:0000256" key="2">
    <source>
        <dbReference type="ARBA" id="ARBA00023016"/>
    </source>
</evidence>
<evidence type="ECO:0000313" key="3">
    <source>
        <dbReference type="EMBL" id="EOQ22594.1"/>
    </source>
</evidence>
<name>A0A9W5RCL1_BACCE</name>
<evidence type="ECO:0000256" key="1">
    <source>
        <dbReference type="ARBA" id="ARBA00022705"/>
    </source>
</evidence>
<evidence type="ECO:0008006" key="5">
    <source>
        <dbReference type="Google" id="ProtNLM"/>
    </source>
</evidence>
<dbReference type="EMBL" id="AHFK01000001">
    <property type="protein sequence ID" value="EOQ22594.1"/>
    <property type="molecule type" value="Genomic_DNA"/>
</dbReference>
<dbReference type="Proteomes" id="UP000014028">
    <property type="component" value="Unassembled WGS sequence"/>
</dbReference>
<dbReference type="AlphaFoldDB" id="A0A9W5RCL1"/>